<dbReference type="InterPro" id="IPR036590">
    <property type="entry name" value="SRAP-like"/>
</dbReference>
<dbReference type="Proteomes" id="UP000054703">
    <property type="component" value="Unassembled WGS sequence"/>
</dbReference>
<evidence type="ECO:0000256" key="3">
    <source>
        <dbReference type="ARBA" id="ARBA00022763"/>
    </source>
</evidence>
<dbReference type="GO" id="GO:0008233">
    <property type="term" value="F:peptidase activity"/>
    <property type="evidence" value="ECO:0007669"/>
    <property type="project" value="UniProtKB-KW"/>
</dbReference>
<keyword evidence="10" id="KW-1185">Reference proteome</keyword>
<dbReference type="EMBL" id="LNYU01000077">
    <property type="protein sequence ID" value="KTD57395.1"/>
    <property type="molecule type" value="Genomic_DNA"/>
</dbReference>
<dbReference type="Gene3D" id="3.90.1680.10">
    <property type="entry name" value="SOS response associated peptidase-like"/>
    <property type="match status" value="1"/>
</dbReference>
<evidence type="ECO:0000256" key="5">
    <source>
        <dbReference type="ARBA" id="ARBA00023124"/>
    </source>
</evidence>
<protein>
    <recommendedName>
        <fullName evidence="8">Abasic site processing protein</fullName>
        <ecNumber evidence="8">3.4.-.-</ecNumber>
    </recommendedName>
</protein>
<gene>
    <name evidence="9" type="primary">yedK_2</name>
    <name evidence="9" type="ORF">Lsan_2578</name>
</gene>
<evidence type="ECO:0000256" key="1">
    <source>
        <dbReference type="ARBA" id="ARBA00008136"/>
    </source>
</evidence>
<keyword evidence="3" id="KW-0227">DNA damage</keyword>
<dbReference type="AlphaFoldDB" id="A0A0W0YLC2"/>
<name>A0A0W0YLC2_9GAMM</name>
<dbReference type="SUPFAM" id="SSF143081">
    <property type="entry name" value="BB1717-like"/>
    <property type="match status" value="1"/>
</dbReference>
<dbReference type="GO" id="GO:0016829">
    <property type="term" value="F:lyase activity"/>
    <property type="evidence" value="ECO:0007669"/>
    <property type="project" value="UniProtKB-KW"/>
</dbReference>
<proteinExistence type="inferred from homology"/>
<dbReference type="Pfam" id="PF02586">
    <property type="entry name" value="SRAP"/>
    <property type="match status" value="1"/>
</dbReference>
<keyword evidence="2 8" id="KW-0645">Protease</keyword>
<dbReference type="EC" id="3.4.-.-" evidence="8"/>
<keyword evidence="4 8" id="KW-0378">Hydrolase</keyword>
<dbReference type="PANTHER" id="PTHR13604">
    <property type="entry name" value="DC12-RELATED"/>
    <property type="match status" value="1"/>
</dbReference>
<comment type="caution">
    <text evidence="9">The sequence shown here is derived from an EMBL/GenBank/DDBJ whole genome shotgun (WGS) entry which is preliminary data.</text>
</comment>
<evidence type="ECO:0000313" key="9">
    <source>
        <dbReference type="EMBL" id="KTD57395.1"/>
    </source>
</evidence>
<comment type="similarity">
    <text evidence="1 8">Belongs to the SOS response-associated peptidase family.</text>
</comment>
<organism evidence="9 10">
    <name type="scientific">Legionella santicrucis</name>
    <dbReference type="NCBI Taxonomy" id="45074"/>
    <lineage>
        <taxon>Bacteria</taxon>
        <taxon>Pseudomonadati</taxon>
        <taxon>Pseudomonadota</taxon>
        <taxon>Gammaproteobacteria</taxon>
        <taxon>Legionellales</taxon>
        <taxon>Legionellaceae</taxon>
        <taxon>Legionella</taxon>
    </lineage>
</organism>
<dbReference type="GO" id="GO:0006508">
    <property type="term" value="P:proteolysis"/>
    <property type="evidence" value="ECO:0007669"/>
    <property type="project" value="UniProtKB-KW"/>
</dbReference>
<evidence type="ECO:0000256" key="4">
    <source>
        <dbReference type="ARBA" id="ARBA00022801"/>
    </source>
</evidence>
<dbReference type="PANTHER" id="PTHR13604:SF0">
    <property type="entry name" value="ABASIC SITE PROCESSING PROTEIN HMCES"/>
    <property type="match status" value="1"/>
</dbReference>
<dbReference type="InterPro" id="IPR003738">
    <property type="entry name" value="SRAP"/>
</dbReference>
<accession>A0A0W0YLC2</accession>
<sequence length="192" mass="22125">MCGRFAYVASYDQLKYQFHISNEIEITPRFNIAPGAEIVCLVPIDIHETQGVLLRWGLVPSWTTDRKKIGSLINARAETIFEKPAFRDAIKCKRCLMPMSGFYEWHQEEGIKQPYYFRKTNHDLLAVAALWATWQQNDEVIHSCCLITTEANCLMQPVHHRMPLILNEGAQAIWLNSTSSKEQLIALMKPYP</sequence>
<keyword evidence="5" id="KW-0190">Covalent protein-DNA linkage</keyword>
<keyword evidence="7" id="KW-0456">Lyase</keyword>
<keyword evidence="6" id="KW-0238">DNA-binding</keyword>
<reference evidence="9 10" key="1">
    <citation type="submission" date="2015-11" db="EMBL/GenBank/DDBJ databases">
        <title>Genomic analysis of 38 Legionella species identifies large and diverse effector repertoires.</title>
        <authorList>
            <person name="Burstein D."/>
            <person name="Amaro F."/>
            <person name="Zusman T."/>
            <person name="Lifshitz Z."/>
            <person name="Cohen O."/>
            <person name="Gilbert J.A."/>
            <person name="Pupko T."/>
            <person name="Shuman H.A."/>
            <person name="Segal G."/>
        </authorList>
    </citation>
    <scope>NUCLEOTIDE SEQUENCE [LARGE SCALE GENOMIC DNA]</scope>
    <source>
        <strain evidence="9 10">SC-63-C7</strain>
    </source>
</reference>
<evidence type="ECO:0000256" key="6">
    <source>
        <dbReference type="ARBA" id="ARBA00023125"/>
    </source>
</evidence>
<dbReference type="PATRIC" id="fig|45074.5.peg.2774"/>
<dbReference type="GO" id="GO:0106300">
    <property type="term" value="P:protein-DNA covalent cross-linking repair"/>
    <property type="evidence" value="ECO:0007669"/>
    <property type="project" value="InterPro"/>
</dbReference>
<evidence type="ECO:0000256" key="7">
    <source>
        <dbReference type="ARBA" id="ARBA00023239"/>
    </source>
</evidence>
<dbReference type="GO" id="GO:0003697">
    <property type="term" value="F:single-stranded DNA binding"/>
    <property type="evidence" value="ECO:0007669"/>
    <property type="project" value="InterPro"/>
</dbReference>
<evidence type="ECO:0000256" key="2">
    <source>
        <dbReference type="ARBA" id="ARBA00022670"/>
    </source>
</evidence>
<evidence type="ECO:0000313" key="10">
    <source>
        <dbReference type="Proteomes" id="UP000054703"/>
    </source>
</evidence>
<evidence type="ECO:0000256" key="8">
    <source>
        <dbReference type="RuleBase" id="RU364100"/>
    </source>
</evidence>